<keyword evidence="3" id="KW-0812">Transmembrane</keyword>
<dbReference type="SUPFAM" id="SSF56300">
    <property type="entry name" value="Metallo-dependent phosphatases"/>
    <property type="match status" value="1"/>
</dbReference>
<dbReference type="GO" id="GO:0046872">
    <property type="term" value="F:metal ion binding"/>
    <property type="evidence" value="ECO:0007669"/>
    <property type="project" value="UniProtKB-KW"/>
</dbReference>
<dbReference type="PANTHER" id="PTHR31302:SF31">
    <property type="entry name" value="PHOSPHODIESTERASE YAEI"/>
    <property type="match status" value="1"/>
</dbReference>
<dbReference type="GO" id="GO:0008758">
    <property type="term" value="F:UDP-2,3-diacylglucosamine hydrolase activity"/>
    <property type="evidence" value="ECO:0007669"/>
    <property type="project" value="TreeGrafter"/>
</dbReference>
<feature type="transmembrane region" description="Helical" evidence="3">
    <location>
        <begin position="117"/>
        <end position="138"/>
    </location>
</feature>
<evidence type="ECO:0000256" key="3">
    <source>
        <dbReference type="SAM" id="Phobius"/>
    </source>
</evidence>
<evidence type="ECO:0000256" key="1">
    <source>
        <dbReference type="ARBA" id="ARBA00022723"/>
    </source>
</evidence>
<feature type="domain" description="Calcineurin-like phosphoesterase" evidence="4">
    <location>
        <begin position="166"/>
        <end position="331"/>
    </location>
</feature>
<proteinExistence type="predicted"/>
<keyword evidence="1" id="KW-0479">Metal-binding</keyword>
<dbReference type="GO" id="GO:0009245">
    <property type="term" value="P:lipid A biosynthetic process"/>
    <property type="evidence" value="ECO:0007669"/>
    <property type="project" value="TreeGrafter"/>
</dbReference>
<dbReference type="InterPro" id="IPR051158">
    <property type="entry name" value="Metallophosphoesterase_sf"/>
</dbReference>
<reference evidence="5" key="1">
    <citation type="submission" date="2021-01" db="EMBL/GenBank/DDBJ databases">
        <title>KCTC 19127 draft genome.</title>
        <authorList>
            <person name="An D."/>
        </authorList>
    </citation>
    <scope>NUCLEOTIDE SEQUENCE</scope>
    <source>
        <strain evidence="5">KCTC 19127</strain>
    </source>
</reference>
<comment type="caution">
    <text evidence="5">The sequence shown here is derived from an EMBL/GenBank/DDBJ whole genome shotgun (WGS) entry which is preliminary data.</text>
</comment>
<organism evidence="5 6">
    <name type="scientific">Nakamurella flavida</name>
    <dbReference type="NCBI Taxonomy" id="363630"/>
    <lineage>
        <taxon>Bacteria</taxon>
        <taxon>Bacillati</taxon>
        <taxon>Actinomycetota</taxon>
        <taxon>Actinomycetes</taxon>
        <taxon>Nakamurellales</taxon>
        <taxon>Nakamurellaceae</taxon>
        <taxon>Nakamurella</taxon>
    </lineage>
</organism>
<dbReference type="EMBL" id="JAERWL010000006">
    <property type="protein sequence ID" value="MBM9476174.1"/>
    <property type="molecule type" value="Genomic_DNA"/>
</dbReference>
<dbReference type="RefSeq" id="WP_205256261.1">
    <property type="nucleotide sequence ID" value="NZ_BAAAPV010000003.1"/>
</dbReference>
<feature type="transmembrane region" description="Helical" evidence="3">
    <location>
        <begin position="71"/>
        <end position="96"/>
    </location>
</feature>
<keyword evidence="2" id="KW-0378">Hydrolase</keyword>
<dbReference type="PANTHER" id="PTHR31302">
    <property type="entry name" value="TRANSMEMBRANE PROTEIN WITH METALLOPHOSPHOESTERASE DOMAIN-RELATED"/>
    <property type="match status" value="1"/>
</dbReference>
<dbReference type="CDD" id="cd07385">
    <property type="entry name" value="MPP_YkuE_C"/>
    <property type="match status" value="1"/>
</dbReference>
<protein>
    <submittedName>
        <fullName evidence="5">Metallophosphoesterase</fullName>
    </submittedName>
</protein>
<accession>A0A939C4X0</accession>
<dbReference type="AlphaFoldDB" id="A0A939C4X0"/>
<dbReference type="InterPro" id="IPR029052">
    <property type="entry name" value="Metallo-depent_PP-like"/>
</dbReference>
<evidence type="ECO:0000313" key="6">
    <source>
        <dbReference type="Proteomes" id="UP000663801"/>
    </source>
</evidence>
<keyword evidence="3" id="KW-1133">Transmembrane helix</keyword>
<evidence type="ECO:0000313" key="5">
    <source>
        <dbReference type="EMBL" id="MBM9476174.1"/>
    </source>
</evidence>
<keyword evidence="3" id="KW-0472">Membrane</keyword>
<evidence type="ECO:0000256" key="2">
    <source>
        <dbReference type="ARBA" id="ARBA00022801"/>
    </source>
</evidence>
<dbReference type="InterPro" id="IPR004843">
    <property type="entry name" value="Calcineurin-like_PHP"/>
</dbReference>
<sequence length="388" mass="41123">MGFLLGLGGLLLVGHVYLWFRLVRSTGTSRRWRVGGAVVLGVLFAVFLTAVSTQRSAAFSQITLLHGVGNVWLAMVLYLFLALLVGELVRLVVLVVRRSRARSSHDGAPVDPRRRLLVSRGIAVGAGVAATATVGWGMTQALSTDVRVLRQGVPLTRLPAGLDGYRIAVVTDLHLGALNGRAFTERVVAAVNAEQVDAVALVGDLVDGSVAALSDSVAPLAGLTSVDGTFFTTGNHEYYSGAGEWMRHLPTLGITVLHNSSVGVSRGGDSLRIAGINDWTGEENGDPANLQTALADRADGEPVVLMAHQPRQVGAAAAADVDLQLAGHTHGGQIWPFHYAVLAQQKVLWGLSRHDNTWLYTSRGIGFWGPPVRVGAPPDITVLTLTRP</sequence>
<gene>
    <name evidence="5" type="ORF">JL107_06930</name>
</gene>
<evidence type="ECO:0000259" key="4">
    <source>
        <dbReference type="Pfam" id="PF00149"/>
    </source>
</evidence>
<feature type="transmembrane region" description="Helical" evidence="3">
    <location>
        <begin position="34"/>
        <end position="51"/>
    </location>
</feature>
<feature type="transmembrane region" description="Helical" evidence="3">
    <location>
        <begin position="6"/>
        <end position="22"/>
    </location>
</feature>
<keyword evidence="6" id="KW-1185">Reference proteome</keyword>
<dbReference type="Gene3D" id="3.60.21.10">
    <property type="match status" value="1"/>
</dbReference>
<dbReference type="Pfam" id="PF00149">
    <property type="entry name" value="Metallophos"/>
    <property type="match status" value="1"/>
</dbReference>
<name>A0A939C4X0_9ACTN</name>
<dbReference type="GO" id="GO:0016020">
    <property type="term" value="C:membrane"/>
    <property type="evidence" value="ECO:0007669"/>
    <property type="project" value="GOC"/>
</dbReference>
<dbReference type="Proteomes" id="UP000663801">
    <property type="component" value="Unassembled WGS sequence"/>
</dbReference>